<organism evidence="1 2">
    <name type="scientific">Gramella jeungdoensis</name>
    <dbReference type="NCBI Taxonomy" id="708091"/>
    <lineage>
        <taxon>Bacteria</taxon>
        <taxon>Pseudomonadati</taxon>
        <taxon>Bacteroidota</taxon>
        <taxon>Flavobacteriia</taxon>
        <taxon>Flavobacteriales</taxon>
        <taxon>Flavobacteriaceae</taxon>
        <taxon>Christiangramia</taxon>
    </lineage>
</organism>
<accession>A0A4Y8ASY9</accession>
<dbReference type="EMBL" id="SNQI01000003">
    <property type="protein sequence ID" value="TEW73909.1"/>
    <property type="molecule type" value="Genomic_DNA"/>
</dbReference>
<comment type="caution">
    <text evidence="1">The sequence shown here is derived from an EMBL/GenBank/DDBJ whole genome shotgun (WGS) entry which is preliminary data.</text>
</comment>
<name>A0A4Y8ASY9_9FLAO</name>
<evidence type="ECO:0000313" key="1">
    <source>
        <dbReference type="EMBL" id="TEW73909.1"/>
    </source>
</evidence>
<dbReference type="AlphaFoldDB" id="A0A4Y8ASY9"/>
<dbReference type="RefSeq" id="WP_134248308.1">
    <property type="nucleotide sequence ID" value="NZ_SNQI01000003.1"/>
</dbReference>
<keyword evidence="2" id="KW-1185">Reference proteome</keyword>
<dbReference type="OrthoDB" id="1149279at2"/>
<proteinExistence type="predicted"/>
<protein>
    <submittedName>
        <fullName evidence="1">DUF2007 domain-containing protein</fullName>
    </submittedName>
</protein>
<evidence type="ECO:0000313" key="2">
    <source>
        <dbReference type="Proteomes" id="UP000298517"/>
    </source>
</evidence>
<dbReference type="Proteomes" id="UP000298517">
    <property type="component" value="Unassembled WGS sequence"/>
</dbReference>
<sequence length="80" mass="9094">MEKDEQFIDFYTGSEIMIMGLRKRLEAVGVFGMMQNDFNSGNLAGFVGGSPNTVRFKIRAKDVEKAQPILEEYLNLEDNE</sequence>
<reference evidence="1 2" key="1">
    <citation type="journal article" date="2011" name="J. Microbiol.">
        <title>Gramella jeungdoensis sp. nov., isolated from a solar saltern in Korea.</title>
        <authorList>
            <person name="Joung Y."/>
            <person name="Kim H."/>
            <person name="Jang T."/>
            <person name="Ahn T.S."/>
            <person name="Joh K."/>
        </authorList>
    </citation>
    <scope>NUCLEOTIDE SEQUENCE [LARGE SCALE GENOMIC DNA]</scope>
    <source>
        <strain evidence="1 2">KCTC 23123</strain>
    </source>
</reference>
<gene>
    <name evidence="1" type="ORF">E2488_10550</name>
</gene>